<proteinExistence type="predicted"/>
<accession>A0A8D8BMP1</accession>
<sequence length="133" mass="14634">MAGAAEPELLSCWAGLRRGRPSGRCWSYLRQTSSLSGVFGGPGTWPIWSHREGKSPWWLWRPAPEMLMVLLLLGAGNGSSALIGLDRPKPVRRRVERTVNFRQALPLPEGQGVTSAKNGTVTCRPRLIARTSE</sequence>
<dbReference type="EMBL" id="HBUE01082765">
    <property type="protein sequence ID" value="CAG6478262.1"/>
    <property type="molecule type" value="Transcribed_RNA"/>
</dbReference>
<protein>
    <submittedName>
        <fullName evidence="1">(northern house mosquito) hypothetical protein</fullName>
    </submittedName>
</protein>
<name>A0A8D8BMP1_CULPI</name>
<evidence type="ECO:0000313" key="1">
    <source>
        <dbReference type="EMBL" id="CAG6478262.1"/>
    </source>
</evidence>
<reference evidence="1" key="1">
    <citation type="submission" date="2021-05" db="EMBL/GenBank/DDBJ databases">
        <authorList>
            <person name="Alioto T."/>
            <person name="Alioto T."/>
            <person name="Gomez Garrido J."/>
        </authorList>
    </citation>
    <scope>NUCLEOTIDE SEQUENCE</scope>
</reference>
<organism evidence="1">
    <name type="scientific">Culex pipiens</name>
    <name type="common">House mosquito</name>
    <dbReference type="NCBI Taxonomy" id="7175"/>
    <lineage>
        <taxon>Eukaryota</taxon>
        <taxon>Metazoa</taxon>
        <taxon>Ecdysozoa</taxon>
        <taxon>Arthropoda</taxon>
        <taxon>Hexapoda</taxon>
        <taxon>Insecta</taxon>
        <taxon>Pterygota</taxon>
        <taxon>Neoptera</taxon>
        <taxon>Endopterygota</taxon>
        <taxon>Diptera</taxon>
        <taxon>Nematocera</taxon>
        <taxon>Culicoidea</taxon>
        <taxon>Culicidae</taxon>
        <taxon>Culicinae</taxon>
        <taxon>Culicini</taxon>
        <taxon>Culex</taxon>
        <taxon>Culex</taxon>
    </lineage>
</organism>
<dbReference type="AlphaFoldDB" id="A0A8D8BMP1"/>